<evidence type="ECO:0000256" key="10">
    <source>
        <dbReference type="RuleBase" id="RU362132"/>
    </source>
</evidence>
<dbReference type="GO" id="GO:0005829">
    <property type="term" value="C:cytosol"/>
    <property type="evidence" value="ECO:0007669"/>
    <property type="project" value="TreeGrafter"/>
</dbReference>
<keyword evidence="7 10" id="KW-0786">Thiamine pyrophosphate</keyword>
<name>A0A841GNT9_9BACT</name>
<dbReference type="RefSeq" id="WP_170031596.1">
    <property type="nucleotide sequence ID" value="NZ_JABDTL010000001.1"/>
</dbReference>
<dbReference type="Pfam" id="PF02776">
    <property type="entry name" value="TPP_enzyme_N"/>
    <property type="match status" value="1"/>
</dbReference>
<evidence type="ECO:0000256" key="2">
    <source>
        <dbReference type="ARBA" id="ARBA00001964"/>
    </source>
</evidence>
<comment type="cofactor">
    <cofactor evidence="1">
        <name>a metal cation</name>
        <dbReference type="ChEBI" id="CHEBI:25213"/>
    </cofactor>
</comment>
<dbReference type="GO" id="GO:0030976">
    <property type="term" value="F:thiamine pyrophosphate binding"/>
    <property type="evidence" value="ECO:0007669"/>
    <property type="project" value="InterPro"/>
</dbReference>
<evidence type="ECO:0000259" key="11">
    <source>
        <dbReference type="Pfam" id="PF00205"/>
    </source>
</evidence>
<dbReference type="InterPro" id="IPR012110">
    <property type="entry name" value="PDC/IPDC-like"/>
</dbReference>
<dbReference type="Proteomes" id="UP000582837">
    <property type="component" value="Unassembled WGS sequence"/>
</dbReference>
<dbReference type="InterPro" id="IPR029035">
    <property type="entry name" value="DHS-like_NAD/FAD-binding_dom"/>
</dbReference>
<dbReference type="PANTHER" id="PTHR43452:SF30">
    <property type="entry name" value="PYRUVATE DECARBOXYLASE ISOZYME 1-RELATED"/>
    <property type="match status" value="1"/>
</dbReference>
<evidence type="ECO:0000256" key="6">
    <source>
        <dbReference type="ARBA" id="ARBA00022842"/>
    </source>
</evidence>
<evidence type="ECO:0000313" key="14">
    <source>
        <dbReference type="EMBL" id="MBB6068982.1"/>
    </source>
</evidence>
<dbReference type="GO" id="GO:0047434">
    <property type="term" value="F:indolepyruvate decarboxylase activity"/>
    <property type="evidence" value="ECO:0007669"/>
    <property type="project" value="UniProtKB-EC"/>
</dbReference>
<dbReference type="InterPro" id="IPR029061">
    <property type="entry name" value="THDP-binding"/>
</dbReference>
<dbReference type="GO" id="GO:0004737">
    <property type="term" value="F:pyruvate decarboxylase activity"/>
    <property type="evidence" value="ECO:0007669"/>
    <property type="project" value="TreeGrafter"/>
</dbReference>
<feature type="binding site" evidence="9">
    <location>
        <position position="488"/>
    </location>
    <ligand>
        <name>Mg(2+)</name>
        <dbReference type="ChEBI" id="CHEBI:18420"/>
    </ligand>
</feature>
<keyword evidence="4 9" id="KW-0479">Metal-binding</keyword>
<evidence type="ECO:0000256" key="7">
    <source>
        <dbReference type="ARBA" id="ARBA00023052"/>
    </source>
</evidence>
<dbReference type="PIRSF" id="PIRSF036565">
    <property type="entry name" value="Pyruvt_ip_decrb"/>
    <property type="match status" value="1"/>
</dbReference>
<dbReference type="InterPro" id="IPR012001">
    <property type="entry name" value="Thiamin_PyroP_enz_TPP-bd_dom"/>
</dbReference>
<feature type="domain" description="Thiamine pyrophosphate enzyme central" evidence="11">
    <location>
        <begin position="210"/>
        <end position="300"/>
    </location>
</feature>
<dbReference type="InterPro" id="IPR012000">
    <property type="entry name" value="Thiamin_PyroP_enz_cen_dom"/>
</dbReference>
<accession>A0A841GNT9</accession>
<proteinExistence type="inferred from homology"/>
<feature type="domain" description="Thiamine pyrophosphate enzyme N-terminal TPP-binding" evidence="13">
    <location>
        <begin position="10"/>
        <end position="113"/>
    </location>
</feature>
<dbReference type="Pfam" id="PF00205">
    <property type="entry name" value="TPP_enzyme_M"/>
    <property type="match status" value="1"/>
</dbReference>
<dbReference type="AlphaFoldDB" id="A0A841GNT9"/>
<keyword evidence="15" id="KW-1185">Reference proteome</keyword>
<organism evidence="14 15">
    <name type="scientific">Longimicrobium terrae</name>
    <dbReference type="NCBI Taxonomy" id="1639882"/>
    <lineage>
        <taxon>Bacteria</taxon>
        <taxon>Pseudomonadati</taxon>
        <taxon>Gemmatimonadota</taxon>
        <taxon>Longimicrobiia</taxon>
        <taxon>Longimicrobiales</taxon>
        <taxon>Longimicrobiaceae</taxon>
        <taxon>Longimicrobium</taxon>
    </lineage>
</organism>
<evidence type="ECO:0000259" key="13">
    <source>
        <dbReference type="Pfam" id="PF02776"/>
    </source>
</evidence>
<dbReference type="GO" id="GO:0000949">
    <property type="term" value="P:aromatic amino acid family catabolic process to alcohol via Ehrlich pathway"/>
    <property type="evidence" value="ECO:0007669"/>
    <property type="project" value="TreeGrafter"/>
</dbReference>
<dbReference type="EC" id="4.1.1.74" evidence="14"/>
<evidence type="ECO:0000313" key="15">
    <source>
        <dbReference type="Proteomes" id="UP000582837"/>
    </source>
</evidence>
<dbReference type="GO" id="GO:0000287">
    <property type="term" value="F:magnesium ion binding"/>
    <property type="evidence" value="ECO:0007669"/>
    <property type="project" value="InterPro"/>
</dbReference>
<evidence type="ECO:0000256" key="9">
    <source>
        <dbReference type="PIRSR" id="PIRSR036565-2"/>
    </source>
</evidence>
<dbReference type="Gene3D" id="3.40.50.970">
    <property type="match status" value="2"/>
</dbReference>
<sequence length="622" mass="66787">MSGAAGGSWTVARYLAARLSQLGITHLFGVPGNHLGPFLPAVVDAGVAWVGNCNEINAGYAADGYARATGGPGAVAVTYGVGALSVIQPVGGSYVEEIPVIVITGAPTYEQWQNLRAIGLLTSHMSPNTRSNVDAYRQVTADAQVISNATLAPTQIDALLTTCLTERRPVYLEVWENVWAGPCAEPRGVITALPRPTTRANEVMRDRAVRAAVDRVCQLGAPILWGGEEIDRYGLRSEFTSLVDATGIPFCTTIGGKSVVSENHPLFHGVYNGKASLPEVREIFKDVARCRIGLGSWSTSKNLGGTRDVGEDWIVAAHQGVSVGSQYFPDVKLGEFITHLRDALVQCRADAERTGTGGWKTDYYRARAAAAVAMDDAPANGIGSRAEFIAALDEPSPAAQALTYDSFFQRISGFLDASASGEGTEAVSPYVVVSDAGFSLLGSQNLKMPQPRSYFCQGSWLAIGYSVGAVTGVKAARPDKRAFAFVGDGSFQETCQELSTHTRLRQNTVVWVMNNDDFYGIEQMLVHPCFYDPASGEAPSFYNELHPWKYSRLADVFSAPGTPMTGYEVATHAELDELLRVLADEDDGVNRGPVLVQVRLARTDYPRAIGYEVADHCPPAPH</sequence>
<dbReference type="InterPro" id="IPR011766">
    <property type="entry name" value="TPP_enzyme_TPP-bd"/>
</dbReference>
<evidence type="ECO:0000259" key="12">
    <source>
        <dbReference type="Pfam" id="PF02775"/>
    </source>
</evidence>
<dbReference type="InterPro" id="IPR047213">
    <property type="entry name" value="TPP_PYR_PDC_IPDC-like"/>
</dbReference>
<keyword evidence="14" id="KW-0670">Pyruvate</keyword>
<evidence type="ECO:0000256" key="1">
    <source>
        <dbReference type="ARBA" id="ARBA00001920"/>
    </source>
</evidence>
<feature type="domain" description="Thiamine pyrophosphate enzyme TPP-binding" evidence="12">
    <location>
        <begin position="442"/>
        <end position="597"/>
    </location>
</feature>
<gene>
    <name evidence="14" type="ORF">HNQ61_000593</name>
</gene>
<evidence type="ECO:0000256" key="3">
    <source>
        <dbReference type="ARBA" id="ARBA00007812"/>
    </source>
</evidence>
<keyword evidence="5" id="KW-0210">Decarboxylase</keyword>
<dbReference type="PANTHER" id="PTHR43452">
    <property type="entry name" value="PYRUVATE DECARBOXYLASE"/>
    <property type="match status" value="1"/>
</dbReference>
<evidence type="ECO:0000256" key="8">
    <source>
        <dbReference type="ARBA" id="ARBA00023239"/>
    </source>
</evidence>
<protein>
    <submittedName>
        <fullName evidence="14">Indolepyruvate decarboxylase</fullName>
        <ecNumber evidence="14">4.1.1.74</ecNumber>
    </submittedName>
</protein>
<dbReference type="Pfam" id="PF02775">
    <property type="entry name" value="TPP_enzyme_C"/>
    <property type="match status" value="1"/>
</dbReference>
<comment type="cofactor">
    <cofactor evidence="9">
        <name>Mg(2+)</name>
        <dbReference type="ChEBI" id="CHEBI:18420"/>
    </cofactor>
    <text evidence="9">Binds 1 Mg(2+) per subunit.</text>
</comment>
<dbReference type="EMBL" id="JACHIA010000001">
    <property type="protein sequence ID" value="MBB6068982.1"/>
    <property type="molecule type" value="Genomic_DNA"/>
</dbReference>
<reference evidence="14 15" key="1">
    <citation type="submission" date="2020-08" db="EMBL/GenBank/DDBJ databases">
        <title>Genomic Encyclopedia of Type Strains, Phase IV (KMG-IV): sequencing the most valuable type-strain genomes for metagenomic binning, comparative biology and taxonomic classification.</title>
        <authorList>
            <person name="Goeker M."/>
        </authorList>
    </citation>
    <scope>NUCLEOTIDE SEQUENCE [LARGE SCALE GENOMIC DNA]</scope>
    <source>
        <strain evidence="14 15">DSM 29007</strain>
    </source>
</reference>
<evidence type="ECO:0000256" key="5">
    <source>
        <dbReference type="ARBA" id="ARBA00022793"/>
    </source>
</evidence>
<comment type="similarity">
    <text evidence="3 10">Belongs to the TPP enzyme family.</text>
</comment>
<dbReference type="Gene3D" id="3.40.50.1220">
    <property type="entry name" value="TPP-binding domain"/>
    <property type="match status" value="1"/>
</dbReference>
<dbReference type="SUPFAM" id="SSF52518">
    <property type="entry name" value="Thiamin diphosphate-binding fold (THDP-binding)"/>
    <property type="match status" value="2"/>
</dbReference>
<dbReference type="SUPFAM" id="SSF52467">
    <property type="entry name" value="DHS-like NAD/FAD-binding domain"/>
    <property type="match status" value="1"/>
</dbReference>
<keyword evidence="8 14" id="KW-0456">Lyase</keyword>
<keyword evidence="6 9" id="KW-0460">Magnesium</keyword>
<evidence type="ECO:0000256" key="4">
    <source>
        <dbReference type="ARBA" id="ARBA00022723"/>
    </source>
</evidence>
<dbReference type="CDD" id="cd07038">
    <property type="entry name" value="TPP_PYR_PDC_IPDC_like"/>
    <property type="match status" value="1"/>
</dbReference>
<comment type="caution">
    <text evidence="14">The sequence shown here is derived from an EMBL/GenBank/DDBJ whole genome shotgun (WGS) entry which is preliminary data.</text>
</comment>
<feature type="binding site" evidence="9">
    <location>
        <position position="515"/>
    </location>
    <ligand>
        <name>Mg(2+)</name>
        <dbReference type="ChEBI" id="CHEBI:18420"/>
    </ligand>
</feature>
<comment type="cofactor">
    <cofactor evidence="2">
        <name>thiamine diphosphate</name>
        <dbReference type="ChEBI" id="CHEBI:58937"/>
    </cofactor>
</comment>